<evidence type="ECO:0000256" key="3">
    <source>
        <dbReference type="SAM" id="MobiDB-lite"/>
    </source>
</evidence>
<dbReference type="GO" id="GO:0005634">
    <property type="term" value="C:nucleus"/>
    <property type="evidence" value="ECO:0007669"/>
    <property type="project" value="UniProtKB-SubCell"/>
</dbReference>
<gene>
    <name evidence="5" type="ORF">Slin15195_G121820</name>
</gene>
<accession>A0A9Q9ERS4</accession>
<evidence type="ECO:0000256" key="1">
    <source>
        <dbReference type="ARBA" id="ARBA00004123"/>
    </source>
</evidence>
<feature type="compositionally biased region" description="Polar residues" evidence="3">
    <location>
        <begin position="1"/>
        <end position="13"/>
    </location>
</feature>
<feature type="region of interest" description="Disordered" evidence="3">
    <location>
        <begin position="587"/>
        <end position="618"/>
    </location>
</feature>
<feature type="compositionally biased region" description="Basic and acidic residues" evidence="3">
    <location>
        <begin position="593"/>
        <end position="603"/>
    </location>
</feature>
<organism evidence="5 6">
    <name type="scientific">Septoria linicola</name>
    <dbReference type="NCBI Taxonomy" id="215465"/>
    <lineage>
        <taxon>Eukaryota</taxon>
        <taxon>Fungi</taxon>
        <taxon>Dikarya</taxon>
        <taxon>Ascomycota</taxon>
        <taxon>Pezizomycotina</taxon>
        <taxon>Dothideomycetes</taxon>
        <taxon>Dothideomycetidae</taxon>
        <taxon>Mycosphaerellales</taxon>
        <taxon>Mycosphaerellaceae</taxon>
        <taxon>Septoria</taxon>
    </lineage>
</organism>
<dbReference type="Pfam" id="PF04082">
    <property type="entry name" value="Fungal_trans"/>
    <property type="match status" value="1"/>
</dbReference>
<dbReference type="PANTHER" id="PTHR31001">
    <property type="entry name" value="UNCHARACTERIZED TRANSCRIPTIONAL REGULATORY PROTEIN"/>
    <property type="match status" value="1"/>
</dbReference>
<dbReference type="InterPro" id="IPR007219">
    <property type="entry name" value="XnlR_reg_dom"/>
</dbReference>
<dbReference type="GO" id="GO:0003677">
    <property type="term" value="F:DNA binding"/>
    <property type="evidence" value="ECO:0007669"/>
    <property type="project" value="InterPro"/>
</dbReference>
<sequence length="653" mass="73528">MTSSESGHSTSMPYTRAKSVPEGNDLDCFYQSPAPRKRKRHADEETLQQLAKYERILKENNLLPVALAPNVTLTSDVGRVQPPVTFRLGQSATSDSGRFVSEAGQYRYMSSNLWDNIGEEKVHQTPDEEDVHSSAPAAITGHAGDPFSMALTGPAQSLLQYHPSHAHARLLWRAHVENVEPLCKILHVPTVSDMLARCSSNPAVATKAEECLLFAVYHFAILSLEDAECMIQFGASRSTLLQRYHFCVRQALVTAGFLKTAEMMIMQAYVLFLLSCRSHYDPPTFWILTGVAVRIAQRMGLHRDGEAAALPPFEVQMRRRLFYQIIPLDGMASRESGVGIGLLPDQFDTLPPTSVNDSELWPSMTTQPVAHKGATEMVFCLARAYIGRSFNASKQFKDDEAVHRMIAKTEDEVEDMYLRYCEFANPLHLLTNLATRSALNAMRLRIRLPRLNDRPDTEEHQRERLQLSVKILDTDAAAHSHSNLKKYMWYIRPFFAWGTWDSLISVLSALPQRNSLSRSETDNLWEKVQAIYTNHDETLKLKQPLQVAIGRLTLKAWDANPPSASTPEPEFIAAFRASKSYQYRKKHNAGHSNDVRVPGEPKSDVSAPAENDNAVEVDQSPNFGFDFGDLLDNDNMDWVFWDNLIKDYQAQGS</sequence>
<name>A0A9Q9ERS4_9PEZI</name>
<keyword evidence="2" id="KW-0539">Nucleus</keyword>
<evidence type="ECO:0000256" key="2">
    <source>
        <dbReference type="ARBA" id="ARBA00023242"/>
    </source>
</evidence>
<evidence type="ECO:0000313" key="5">
    <source>
        <dbReference type="EMBL" id="USW58863.1"/>
    </source>
</evidence>
<dbReference type="EMBL" id="CP099428">
    <property type="protein sequence ID" value="USW58863.1"/>
    <property type="molecule type" value="Genomic_DNA"/>
</dbReference>
<dbReference type="Proteomes" id="UP001056384">
    <property type="component" value="Chromosome 11"/>
</dbReference>
<protein>
    <recommendedName>
        <fullName evidence="4">Xylanolytic transcriptional activator regulatory domain-containing protein</fullName>
    </recommendedName>
</protein>
<evidence type="ECO:0000259" key="4">
    <source>
        <dbReference type="SMART" id="SM00906"/>
    </source>
</evidence>
<comment type="subcellular location">
    <subcellularLocation>
        <location evidence="1">Nucleus</location>
    </subcellularLocation>
</comment>
<keyword evidence="6" id="KW-1185">Reference proteome</keyword>
<dbReference type="SMART" id="SM00906">
    <property type="entry name" value="Fungal_trans"/>
    <property type="match status" value="1"/>
</dbReference>
<dbReference type="CDD" id="cd12148">
    <property type="entry name" value="fungal_TF_MHR"/>
    <property type="match status" value="1"/>
</dbReference>
<dbReference type="AlphaFoldDB" id="A0A9Q9ERS4"/>
<dbReference type="GO" id="GO:0006351">
    <property type="term" value="P:DNA-templated transcription"/>
    <property type="evidence" value="ECO:0007669"/>
    <property type="project" value="InterPro"/>
</dbReference>
<feature type="region of interest" description="Disordered" evidence="3">
    <location>
        <begin position="1"/>
        <end position="43"/>
    </location>
</feature>
<evidence type="ECO:0000313" key="6">
    <source>
        <dbReference type="Proteomes" id="UP001056384"/>
    </source>
</evidence>
<proteinExistence type="predicted"/>
<reference evidence="5" key="1">
    <citation type="submission" date="2022-06" db="EMBL/GenBank/DDBJ databases">
        <title>Complete genome sequences of two strains of the flax pathogen Septoria linicola.</title>
        <authorList>
            <person name="Lapalu N."/>
            <person name="Simon A."/>
            <person name="Demenou B."/>
            <person name="Paumier D."/>
            <person name="Guillot M.-P."/>
            <person name="Gout L."/>
            <person name="Valade R."/>
        </authorList>
    </citation>
    <scope>NUCLEOTIDE SEQUENCE</scope>
    <source>
        <strain evidence="5">SE15195</strain>
    </source>
</reference>
<dbReference type="GO" id="GO:0008270">
    <property type="term" value="F:zinc ion binding"/>
    <property type="evidence" value="ECO:0007669"/>
    <property type="project" value="InterPro"/>
</dbReference>
<dbReference type="InterPro" id="IPR050613">
    <property type="entry name" value="Sec_Metabolite_Reg"/>
</dbReference>
<dbReference type="PANTHER" id="PTHR31001:SF85">
    <property type="entry name" value="ZN(II)2CYS6 TRANSCRIPTION FACTOR (EUROFUNG)"/>
    <property type="match status" value="1"/>
</dbReference>
<feature type="domain" description="Xylanolytic transcriptional activator regulatory" evidence="4">
    <location>
        <begin position="285"/>
        <end position="358"/>
    </location>
</feature>